<dbReference type="EMBL" id="CP045350">
    <property type="protein sequence ID" value="QFT26198.1"/>
    <property type="molecule type" value="Genomic_DNA"/>
</dbReference>
<proteinExistence type="inferred from homology"/>
<comment type="function">
    <text evidence="5 6">Contributes to the efficiency of the cell division process by stabilizing the polymeric form of the cell division protein FtsZ. Acts by promoting interactions between FtsZ protofilaments and suppressing the GTPase activity of FtsZ.</text>
</comment>
<accession>A0A5P9CIR3</accession>
<evidence type="ECO:0000256" key="3">
    <source>
        <dbReference type="ARBA" id="ARBA00023210"/>
    </source>
</evidence>
<feature type="domain" description="Cell-division protein ZapC C-terminal" evidence="7">
    <location>
        <begin position="90"/>
        <end position="169"/>
    </location>
</feature>
<organism evidence="9 10">
    <name type="scientific">Vibrio aquimaris</name>
    <dbReference type="NCBI Taxonomy" id="2587862"/>
    <lineage>
        <taxon>Bacteria</taxon>
        <taxon>Pseudomonadati</taxon>
        <taxon>Pseudomonadota</taxon>
        <taxon>Gammaproteobacteria</taxon>
        <taxon>Vibrionales</taxon>
        <taxon>Vibrionaceae</taxon>
        <taxon>Vibrio</taxon>
    </lineage>
</organism>
<evidence type="ECO:0000256" key="1">
    <source>
        <dbReference type="ARBA" id="ARBA00022490"/>
    </source>
</evidence>
<evidence type="ECO:0000259" key="8">
    <source>
        <dbReference type="Pfam" id="PF21083"/>
    </source>
</evidence>
<gene>
    <name evidence="5 9" type="primary">zapC</name>
    <name evidence="9" type="ORF">FIV01_07140</name>
</gene>
<reference evidence="9 10" key="1">
    <citation type="submission" date="2019-10" db="EMBL/GenBank/DDBJ databases">
        <title>Complete genome sequence of Vibrio sp. strain THAF100, isolated from non-filtered water from the water column of tank 6 of a marine aquarium containing stony-coral fragments. Water maintained at 26 degree C.</title>
        <authorList>
            <person name="Ruckert C."/>
            <person name="Franco A."/>
            <person name="Kalinowski J."/>
            <person name="Glaeser S."/>
        </authorList>
    </citation>
    <scope>NUCLEOTIDE SEQUENCE [LARGE SCALE GENOMIC DNA]</scope>
    <source>
        <strain evidence="9 10">THAF100</strain>
    </source>
</reference>
<evidence type="ECO:0000256" key="6">
    <source>
        <dbReference type="PIRNR" id="PIRNR010252"/>
    </source>
</evidence>
<dbReference type="Proteomes" id="UP000326936">
    <property type="component" value="Chromosome"/>
</dbReference>
<dbReference type="InterPro" id="IPR048373">
    <property type="entry name" value="ZapC_N"/>
</dbReference>
<evidence type="ECO:0000256" key="4">
    <source>
        <dbReference type="ARBA" id="ARBA00023306"/>
    </source>
</evidence>
<dbReference type="AlphaFoldDB" id="A0A5P9CIR3"/>
<dbReference type="Pfam" id="PF21083">
    <property type="entry name" value="ZapC_N"/>
    <property type="match status" value="1"/>
</dbReference>
<protein>
    <recommendedName>
        <fullName evidence="5 6">Cell division protein ZapC</fullName>
    </recommendedName>
</protein>
<keyword evidence="2 5" id="KW-0132">Cell division</keyword>
<name>A0A5P9CIR3_9VIBR</name>
<sequence>MMLKPSDKWTWYYDDAEQHLMLDLGDDIIFRTNLSKKLVVDCAIGINEFSVDDASAFQTYREQISLLNLSEPRQAELALYCVAAKRFHKPVQPKSWFFNPVTDCGYTPEEGDFVKLSNSHSEGYFIVLEVGDNASLCSLVCQNNFALDGMKSLKFGQAIKVMHDRMSAANHIVSQTIHSIALVS</sequence>
<dbReference type="PIRSF" id="PIRSF010252">
    <property type="entry name" value="ZapC"/>
    <property type="match status" value="1"/>
</dbReference>
<comment type="similarity">
    <text evidence="5 6">Belongs to the ZapC family.</text>
</comment>
<evidence type="ECO:0000256" key="2">
    <source>
        <dbReference type="ARBA" id="ARBA00022618"/>
    </source>
</evidence>
<keyword evidence="10" id="KW-1185">Reference proteome</keyword>
<comment type="subcellular location">
    <subcellularLocation>
        <location evidence="5 6">Cytoplasm</location>
    </subcellularLocation>
</comment>
<keyword evidence="1 5" id="KW-0963">Cytoplasm</keyword>
<dbReference type="Pfam" id="PF07126">
    <property type="entry name" value="ZapC_C"/>
    <property type="match status" value="1"/>
</dbReference>
<dbReference type="GO" id="GO:0000917">
    <property type="term" value="P:division septum assembly"/>
    <property type="evidence" value="ECO:0007669"/>
    <property type="project" value="UniProtKB-KW"/>
</dbReference>
<evidence type="ECO:0000259" key="7">
    <source>
        <dbReference type="Pfam" id="PF07126"/>
    </source>
</evidence>
<dbReference type="GO" id="GO:0005737">
    <property type="term" value="C:cytoplasm"/>
    <property type="evidence" value="ECO:0007669"/>
    <property type="project" value="UniProtKB-SubCell"/>
</dbReference>
<evidence type="ECO:0000313" key="10">
    <source>
        <dbReference type="Proteomes" id="UP000326936"/>
    </source>
</evidence>
<dbReference type="InterPro" id="IPR048372">
    <property type="entry name" value="ZapC_C"/>
</dbReference>
<dbReference type="GO" id="GO:0043093">
    <property type="term" value="P:FtsZ-dependent cytokinesis"/>
    <property type="evidence" value="ECO:0007669"/>
    <property type="project" value="UniProtKB-UniRule"/>
</dbReference>
<dbReference type="KEGG" id="vaq:FIV01_07140"/>
<dbReference type="InterPro" id="IPR009809">
    <property type="entry name" value="ZapC"/>
</dbReference>
<evidence type="ECO:0000256" key="5">
    <source>
        <dbReference type="HAMAP-Rule" id="MF_00906"/>
    </source>
</evidence>
<keyword evidence="4 5" id="KW-0131">Cell cycle</keyword>
<keyword evidence="3 5" id="KW-0717">Septation</keyword>
<evidence type="ECO:0000313" key="9">
    <source>
        <dbReference type="EMBL" id="QFT26198.1"/>
    </source>
</evidence>
<feature type="domain" description="Cell-division protein ZapC N-terminal" evidence="8">
    <location>
        <begin position="2"/>
        <end position="89"/>
    </location>
</feature>
<dbReference type="HAMAP" id="MF_00906">
    <property type="entry name" value="ZapC"/>
    <property type="match status" value="1"/>
</dbReference>
<comment type="subunit">
    <text evidence="5">Interacts directly with FtsZ.</text>
</comment>